<dbReference type="InterPro" id="IPR033132">
    <property type="entry name" value="GH_1_N_CS"/>
</dbReference>
<dbReference type="PANTHER" id="PTHR10353">
    <property type="entry name" value="GLYCOSYL HYDROLASE"/>
    <property type="match status" value="1"/>
</dbReference>
<comment type="similarity">
    <text evidence="1 5">Belongs to the glycosyl hydrolase 1 family.</text>
</comment>
<organism evidence="7 8">
    <name type="scientific">Candidatus Southlakia epibionticum</name>
    <dbReference type="NCBI Taxonomy" id="3043284"/>
    <lineage>
        <taxon>Bacteria</taxon>
        <taxon>Candidatus Saccharimonadota</taxon>
        <taxon>Candidatus Saccharimonadia</taxon>
        <taxon>Candidatus Saccharimonadales</taxon>
        <taxon>Candidatus Saccharimonadaceae</taxon>
        <taxon>Candidatus Southlakia</taxon>
    </lineage>
</organism>
<dbReference type="PROSITE" id="PS00572">
    <property type="entry name" value="GLYCOSYL_HYDROL_F1_1"/>
    <property type="match status" value="1"/>
</dbReference>
<keyword evidence="2 6" id="KW-0378">Hydrolase</keyword>
<dbReference type="Gene3D" id="3.20.20.80">
    <property type="entry name" value="Glycosidases"/>
    <property type="match status" value="2"/>
</dbReference>
<evidence type="ECO:0000256" key="1">
    <source>
        <dbReference type="ARBA" id="ARBA00010838"/>
    </source>
</evidence>
<name>A0ABY8WV34_9BACT</name>
<keyword evidence="8" id="KW-1185">Reference proteome</keyword>
<feature type="active site" description="Nucleophile" evidence="4">
    <location>
        <position position="335"/>
    </location>
</feature>
<dbReference type="InterPro" id="IPR001360">
    <property type="entry name" value="Glyco_hydro_1"/>
</dbReference>
<dbReference type="PRINTS" id="PR00131">
    <property type="entry name" value="GLHYDRLASE1"/>
</dbReference>
<evidence type="ECO:0000256" key="6">
    <source>
        <dbReference type="RuleBase" id="RU004468"/>
    </source>
</evidence>
<evidence type="ECO:0000313" key="8">
    <source>
        <dbReference type="Proteomes" id="UP001177295"/>
    </source>
</evidence>
<dbReference type="PANTHER" id="PTHR10353:SF209">
    <property type="entry name" value="GALACTOLIPID GALACTOSYLTRANSFERASE SFR2, CHLOROPLASTIC"/>
    <property type="match status" value="1"/>
</dbReference>
<dbReference type="PROSITE" id="PS00653">
    <property type="entry name" value="GLYCOSYL_HYDROL_F1_2"/>
    <property type="match status" value="1"/>
</dbReference>
<gene>
    <name evidence="7" type="ORF">SEML1_0266</name>
</gene>
<dbReference type="EMBL" id="CP124550">
    <property type="protein sequence ID" value="WIO45896.1"/>
    <property type="molecule type" value="Genomic_DNA"/>
</dbReference>
<sequence length="425" mass="49605">MSERRLKLKFPKRFLWGVATSAHQIEGGLHNNWTVWEQENAKSLATQAPYQYGDLDNWNAVKPAAKSPDNYISGKATNHYELYEQDLDLARKMNMNAFRLSIEWSRIQPEKGAWNAAAVEHYKAVLAACKQRGIEPIVTLFHFTLPVWFAEIGGFEKRANVKYFVEFAEHILQELGSRVRYIITVNEPCVYAHESYLRGSWPPQVQNRRRMRAVLKNLAAAHNRVADIVHKVNRRYKVSVAKNSAYVYPGDDAVLTVRAAGIMQYLQDDYFLKKVVKRCDFIGVNYYQSARVYGYRVHNPDIEVNDLGWDMQPQHLQQVLERLYDTYHKPVFVTENGVADAGDRYRKHWLAQSIMAMNQAIEHGVDVLGYLHWSLTDNFEWDKGFWPRFGLFDVDYTTFTRMPRPSALWLARFLKQQKEMRDGKR</sequence>
<dbReference type="InterPro" id="IPR017853">
    <property type="entry name" value="GH"/>
</dbReference>
<accession>A0ABY8WV34</accession>
<dbReference type="InterPro" id="IPR018120">
    <property type="entry name" value="Glyco_hydro_1_AS"/>
</dbReference>
<evidence type="ECO:0000256" key="5">
    <source>
        <dbReference type="RuleBase" id="RU003690"/>
    </source>
</evidence>
<proteinExistence type="inferred from homology"/>
<evidence type="ECO:0000256" key="4">
    <source>
        <dbReference type="PROSITE-ProRule" id="PRU10055"/>
    </source>
</evidence>
<evidence type="ECO:0000256" key="2">
    <source>
        <dbReference type="ARBA" id="ARBA00022801"/>
    </source>
</evidence>
<evidence type="ECO:0000256" key="3">
    <source>
        <dbReference type="ARBA" id="ARBA00023295"/>
    </source>
</evidence>
<reference evidence="7 8" key="1">
    <citation type="journal article" date="2023" name="Cell">
        <title>Genetic manipulation of Patescibacteria provides mechanistic insights into microbial dark matter and the epibiotic lifestyle.</title>
        <authorList>
            <person name="Wang Y."/>
            <person name="Gallagher L.A."/>
            <person name="Andrade P.A."/>
            <person name="Liu A."/>
            <person name="Humphreys I.R."/>
            <person name="Turkarslan S."/>
            <person name="Cutler K.J."/>
            <person name="Arrieta-Ortiz M.L."/>
            <person name="Li Y."/>
            <person name="Radey M.C."/>
            <person name="McLean J.S."/>
            <person name="Cong Q."/>
            <person name="Baker D."/>
            <person name="Baliga N.S."/>
            <person name="Peterson S.B."/>
            <person name="Mougous J.D."/>
        </authorList>
    </citation>
    <scope>NUCLEOTIDE SEQUENCE [LARGE SCALE GENOMIC DNA]</scope>
    <source>
        <strain evidence="7 8">ML1</strain>
    </source>
</reference>
<dbReference type="RefSeq" id="WP_376754265.1">
    <property type="nucleotide sequence ID" value="NZ_CP124550.1"/>
</dbReference>
<protein>
    <submittedName>
        <fullName evidence="7">Family 1 glycosylhydrolase</fullName>
    </submittedName>
</protein>
<keyword evidence="3 6" id="KW-0326">Glycosidase</keyword>
<dbReference type="Proteomes" id="UP001177295">
    <property type="component" value="Chromosome"/>
</dbReference>
<dbReference type="Pfam" id="PF00232">
    <property type="entry name" value="Glyco_hydro_1"/>
    <property type="match status" value="2"/>
</dbReference>
<evidence type="ECO:0000313" key="7">
    <source>
        <dbReference type="EMBL" id="WIO45896.1"/>
    </source>
</evidence>
<dbReference type="SUPFAM" id="SSF51445">
    <property type="entry name" value="(Trans)glycosidases"/>
    <property type="match status" value="1"/>
</dbReference>